<dbReference type="EMBL" id="VYZN01000074">
    <property type="protein sequence ID" value="KAE9524035.1"/>
    <property type="molecule type" value="Genomic_DNA"/>
</dbReference>
<evidence type="ECO:0000313" key="1">
    <source>
        <dbReference type="EMBL" id="KAE9524035.1"/>
    </source>
</evidence>
<sequence length="340" mass="40075">MKRTYNTASHCRLEHRFLKAFENVMKDYQDFSKNCPPIHIKNELQFTIILYFYKKILNLENLVQDNTDKNDELSCTGAYKKKEKINEYVFTCKLHQKSFIRMGHRVIIYGTLNSLDVDSPTTQPTVAITHHYTIISLYCSYANRPVFTFQNNKNNNNIEQNHNNNIFNGTEIIIKPGHFATRHLSLVHLSHRNRSFLLEIRTEILSTRQVKTHSDGFPKRLPFSKNTYNCLKKGVVKNMLVQHFLSPISYLLTIKRYIQKHQSKYEKRFKLMNYMFYVLGLFPKNNGFVSVCLFCLLENTKPKCVVNFNIRVNLPIIKIRDKNIISYEVLDFILTSILNL</sequence>
<evidence type="ECO:0000313" key="2">
    <source>
        <dbReference type="Proteomes" id="UP000475862"/>
    </source>
</evidence>
<proteinExistence type="predicted"/>
<comment type="caution">
    <text evidence="1">The sequence shown here is derived from an EMBL/GenBank/DDBJ whole genome shotgun (WGS) entry which is preliminary data.</text>
</comment>
<name>A0A6G0T108_APHGL</name>
<accession>A0A6G0T108</accession>
<protein>
    <submittedName>
        <fullName evidence="1">Uncharacterized protein</fullName>
    </submittedName>
</protein>
<dbReference type="Proteomes" id="UP000475862">
    <property type="component" value="Unassembled WGS sequence"/>
</dbReference>
<dbReference type="AlphaFoldDB" id="A0A6G0T108"/>
<keyword evidence="2" id="KW-1185">Reference proteome</keyword>
<gene>
    <name evidence="1" type="ORF">AGLY_015682</name>
</gene>
<organism evidence="1 2">
    <name type="scientific">Aphis glycines</name>
    <name type="common">Soybean aphid</name>
    <dbReference type="NCBI Taxonomy" id="307491"/>
    <lineage>
        <taxon>Eukaryota</taxon>
        <taxon>Metazoa</taxon>
        <taxon>Ecdysozoa</taxon>
        <taxon>Arthropoda</taxon>
        <taxon>Hexapoda</taxon>
        <taxon>Insecta</taxon>
        <taxon>Pterygota</taxon>
        <taxon>Neoptera</taxon>
        <taxon>Paraneoptera</taxon>
        <taxon>Hemiptera</taxon>
        <taxon>Sternorrhyncha</taxon>
        <taxon>Aphidomorpha</taxon>
        <taxon>Aphidoidea</taxon>
        <taxon>Aphididae</taxon>
        <taxon>Aphidini</taxon>
        <taxon>Aphis</taxon>
        <taxon>Aphis</taxon>
    </lineage>
</organism>
<reference evidence="1 2" key="1">
    <citation type="submission" date="2019-08" db="EMBL/GenBank/DDBJ databases">
        <title>The genome of the soybean aphid Biotype 1, its phylome, world population structure and adaptation to the North American continent.</title>
        <authorList>
            <person name="Giordano R."/>
            <person name="Donthu R.K."/>
            <person name="Hernandez A.G."/>
            <person name="Wright C.L."/>
            <person name="Zimin A.V."/>
        </authorList>
    </citation>
    <scope>NUCLEOTIDE SEQUENCE [LARGE SCALE GENOMIC DNA]</scope>
    <source>
        <tissue evidence="1">Whole aphids</tissue>
    </source>
</reference>